<keyword evidence="2" id="KW-0874">Quinone</keyword>
<proteinExistence type="inferred from homology"/>
<keyword evidence="2" id="KW-0812">Transmembrane</keyword>
<dbReference type="InterPro" id="IPR042106">
    <property type="entry name" value="Nuo/plastoQ_OxRdtase_6_NuoJ"/>
</dbReference>
<name>A0A7T6AQS5_9BACT</name>
<accession>A0A7T6AQS5</accession>
<evidence type="ECO:0000256" key="1">
    <source>
        <dbReference type="ARBA" id="ARBA00005698"/>
    </source>
</evidence>
<organism evidence="3 4">
    <name type="scientific">Desulfobulbus oligotrophicus</name>
    <dbReference type="NCBI Taxonomy" id="1909699"/>
    <lineage>
        <taxon>Bacteria</taxon>
        <taxon>Pseudomonadati</taxon>
        <taxon>Thermodesulfobacteriota</taxon>
        <taxon>Desulfobulbia</taxon>
        <taxon>Desulfobulbales</taxon>
        <taxon>Desulfobulbaceae</taxon>
        <taxon>Desulfobulbus</taxon>
    </lineage>
</organism>
<dbReference type="GO" id="GO:0048038">
    <property type="term" value="F:quinone binding"/>
    <property type="evidence" value="ECO:0007669"/>
    <property type="project" value="UniProtKB-UniRule"/>
</dbReference>
<keyword evidence="2" id="KW-0520">NAD</keyword>
<feature type="transmembrane region" description="Helical" evidence="2">
    <location>
        <begin position="113"/>
        <end position="137"/>
    </location>
</feature>
<evidence type="ECO:0000256" key="2">
    <source>
        <dbReference type="RuleBase" id="RU004429"/>
    </source>
</evidence>
<feature type="transmembrane region" description="Helical" evidence="2">
    <location>
        <begin position="78"/>
        <end position="101"/>
    </location>
</feature>
<dbReference type="AlphaFoldDB" id="A0A7T6AQS5"/>
<keyword evidence="2" id="KW-0472">Membrane</keyword>
<comment type="catalytic activity">
    <reaction evidence="2">
        <text>a quinone + NADH + 5 H(+)(in) = a quinol + NAD(+) + 4 H(+)(out)</text>
        <dbReference type="Rhea" id="RHEA:57888"/>
        <dbReference type="ChEBI" id="CHEBI:15378"/>
        <dbReference type="ChEBI" id="CHEBI:24646"/>
        <dbReference type="ChEBI" id="CHEBI:57540"/>
        <dbReference type="ChEBI" id="CHEBI:57945"/>
        <dbReference type="ChEBI" id="CHEBI:132124"/>
    </reaction>
</comment>
<reference evidence="3 4" key="1">
    <citation type="submission" date="2020-05" db="EMBL/GenBank/DDBJ databases">
        <title>Complete genome of Desulfobulbus oligotrophicus.</title>
        <authorList>
            <person name="Podar M."/>
        </authorList>
    </citation>
    <scope>NUCLEOTIDE SEQUENCE [LARGE SCALE GENOMIC DNA]</scope>
    <source>
        <strain evidence="3 4">Prop6</strain>
    </source>
</reference>
<evidence type="ECO:0000313" key="4">
    <source>
        <dbReference type="Proteomes" id="UP000596092"/>
    </source>
</evidence>
<dbReference type="InterPro" id="IPR001457">
    <property type="entry name" value="NADH_UbQ/plastoQ_OxRdtase_su6"/>
</dbReference>
<feature type="transmembrane region" description="Helical" evidence="2">
    <location>
        <begin position="19"/>
        <end position="39"/>
    </location>
</feature>
<evidence type="ECO:0000313" key="3">
    <source>
        <dbReference type="EMBL" id="QQG65795.1"/>
    </source>
</evidence>
<feature type="transmembrane region" description="Helical" evidence="2">
    <location>
        <begin position="51"/>
        <end position="72"/>
    </location>
</feature>
<protein>
    <recommendedName>
        <fullName evidence="2">NADH-quinone oxidoreductase subunit J</fullName>
        <ecNumber evidence="2">7.1.1.-</ecNumber>
    </recommendedName>
</protein>
<dbReference type="EC" id="7.1.1.-" evidence="2"/>
<comment type="similarity">
    <text evidence="1 2">Belongs to the complex I subunit 6 family.</text>
</comment>
<gene>
    <name evidence="3" type="ORF">HP555_07925</name>
</gene>
<dbReference type="KEGG" id="dog:HP555_07925"/>
<dbReference type="RefSeq" id="WP_199261284.1">
    <property type="nucleotide sequence ID" value="NZ_CP054140.1"/>
</dbReference>
<comment type="function">
    <text evidence="2">NDH-1 shuttles electrons from NADH, via FMN and iron-sulfur (Fe-S) centers, to quinones in the respiratory chain. Couples the redox reaction to proton translocation (for every two electrons transferred, four hydrogen ions are translocated across the cytoplasmic membrane), and thus conserves the redox energy in a proton gradient.</text>
</comment>
<keyword evidence="2" id="KW-1003">Cell membrane</keyword>
<sequence>MQEIICQTEAPADLFSAEAMVGLIFLMAVFLVVAGAVVAVASGGRVRSMRLVRAIAGLAVCFSGLAIVYYYLLSPFLAMMQLLIYVGAVSVLIAFGIMMATPDAGKLSGMKNPAALAGPLALGVGGLLFAGLTVLVARTQWQPWPRQKSGDIEAIGLSLLTTHSMVFELISIVLLMAIIGALVLARKGRS</sequence>
<dbReference type="PANTHER" id="PTHR33269:SF17">
    <property type="entry name" value="NADH-UBIQUINONE OXIDOREDUCTASE CHAIN 6"/>
    <property type="match status" value="1"/>
</dbReference>
<dbReference type="EMBL" id="CP054140">
    <property type="protein sequence ID" value="QQG65795.1"/>
    <property type="molecule type" value="Genomic_DNA"/>
</dbReference>
<keyword evidence="4" id="KW-1185">Reference proteome</keyword>
<feature type="transmembrane region" description="Helical" evidence="2">
    <location>
        <begin position="165"/>
        <end position="185"/>
    </location>
</feature>
<dbReference type="GO" id="GO:0005886">
    <property type="term" value="C:plasma membrane"/>
    <property type="evidence" value="ECO:0007669"/>
    <property type="project" value="UniProtKB-SubCell"/>
</dbReference>
<dbReference type="Proteomes" id="UP000596092">
    <property type="component" value="Chromosome"/>
</dbReference>
<dbReference type="PANTHER" id="PTHR33269">
    <property type="entry name" value="NADH-UBIQUINONE OXIDOREDUCTASE CHAIN 6"/>
    <property type="match status" value="1"/>
</dbReference>
<dbReference type="Gene3D" id="1.20.120.1200">
    <property type="entry name" value="NADH-ubiquinone/plastoquinone oxidoreductase chain 6, subunit NuoJ"/>
    <property type="match status" value="1"/>
</dbReference>
<dbReference type="GO" id="GO:0008137">
    <property type="term" value="F:NADH dehydrogenase (ubiquinone) activity"/>
    <property type="evidence" value="ECO:0007669"/>
    <property type="project" value="UniProtKB-UniRule"/>
</dbReference>
<comment type="subcellular location">
    <subcellularLocation>
        <location evidence="2">Cell membrane</location>
        <topology evidence="2">Multi-pass membrane protein</topology>
    </subcellularLocation>
</comment>
<dbReference type="Pfam" id="PF00499">
    <property type="entry name" value="Oxidored_q3"/>
    <property type="match status" value="1"/>
</dbReference>
<keyword evidence="2" id="KW-1133">Transmembrane helix</keyword>